<feature type="domain" description="Peptidase M20 dimerisation" evidence="6">
    <location>
        <begin position="163"/>
        <end position="253"/>
    </location>
</feature>
<dbReference type="GO" id="GO:0016787">
    <property type="term" value="F:hydrolase activity"/>
    <property type="evidence" value="ECO:0007669"/>
    <property type="project" value="UniProtKB-KW"/>
</dbReference>
<keyword evidence="3" id="KW-0378">Hydrolase</keyword>
<keyword evidence="8" id="KW-1185">Reference proteome</keyword>
<comment type="caution">
    <text evidence="7">The sequence shown here is derived from an EMBL/GenBank/DDBJ whole genome shotgun (WGS) entry which is preliminary data.</text>
</comment>
<dbReference type="GO" id="GO:0046872">
    <property type="term" value="F:metal ion binding"/>
    <property type="evidence" value="ECO:0007669"/>
    <property type="project" value="UniProtKB-KW"/>
</dbReference>
<evidence type="ECO:0000256" key="1">
    <source>
        <dbReference type="ARBA" id="ARBA00001947"/>
    </source>
</evidence>
<dbReference type="Proteomes" id="UP000261811">
    <property type="component" value="Unassembled WGS sequence"/>
</dbReference>
<dbReference type="OrthoDB" id="9783294at2"/>
<dbReference type="PROSITE" id="PS00758">
    <property type="entry name" value="ARGE_DAPE_CPG2_1"/>
    <property type="match status" value="1"/>
</dbReference>
<evidence type="ECO:0000313" key="8">
    <source>
        <dbReference type="Proteomes" id="UP000261811"/>
    </source>
</evidence>
<feature type="active site" evidence="5">
    <location>
        <position position="72"/>
    </location>
</feature>
<evidence type="ECO:0000259" key="6">
    <source>
        <dbReference type="Pfam" id="PF07687"/>
    </source>
</evidence>
<dbReference type="SUPFAM" id="SSF53187">
    <property type="entry name" value="Zn-dependent exopeptidases"/>
    <property type="match status" value="1"/>
</dbReference>
<protein>
    <submittedName>
        <fullName evidence="7">M20 family peptidase</fullName>
    </submittedName>
</protein>
<proteinExistence type="predicted"/>
<evidence type="ECO:0000256" key="2">
    <source>
        <dbReference type="ARBA" id="ARBA00022723"/>
    </source>
</evidence>
<name>A0A372J8R6_9ACTN</name>
<evidence type="ECO:0000256" key="4">
    <source>
        <dbReference type="ARBA" id="ARBA00022833"/>
    </source>
</evidence>
<keyword evidence="4" id="KW-0862">Zinc</keyword>
<dbReference type="InterPro" id="IPR001261">
    <property type="entry name" value="ArgE/DapE_CS"/>
</dbReference>
<sequence>MDVGVIGDIERLVRCESPSEDLEAVARSAEVVADVGRARLGSEPERIVIEGRTHLRWRFGGRPRVLVLGHHDTVWPVGSLERHPFEVRDGVMRGPGCFDMKAGLVMAFHAIAALDDRSGVTLLVTGDEEPGSPTSRELIEDEARRCEAVLVLEAAGRGGALKTERKGVSRYEVRVTGRAAHAGLDPEKGVNAALEAAHQLVAVAALGGGGTTVTPTTLRAGTTVNTVPAGAVFEVDVRAWTEAEQRRVHAAMMALRPCLDGAAVEVVGGPNRPPLEAGASRELFALAERIADWPLTATAVGGASDGNLTAGIGVATLDGLGAVGGGAHADDEHVLVAELPRRTRLLTGLLGCLLGRNGGLGSVRQDQLSGEALWNHACRD</sequence>
<dbReference type="PIRSF" id="PIRSF037238">
    <property type="entry name" value="Carboxypeptidase_G2"/>
    <property type="match status" value="1"/>
</dbReference>
<evidence type="ECO:0000313" key="7">
    <source>
        <dbReference type="EMBL" id="RFU36391.1"/>
    </source>
</evidence>
<keyword evidence="2" id="KW-0479">Metal-binding</keyword>
<reference evidence="7 8" key="1">
    <citation type="submission" date="2018-08" db="EMBL/GenBank/DDBJ databases">
        <title>Actinomadura jelena sp. nov., a novel Actinomycete isolated from soil in Chad.</title>
        <authorList>
            <person name="Shi L."/>
        </authorList>
    </citation>
    <scope>NUCLEOTIDE SEQUENCE [LARGE SCALE GENOMIC DNA]</scope>
    <source>
        <strain evidence="7 8">NEAU-G17</strain>
    </source>
</reference>
<evidence type="ECO:0000256" key="3">
    <source>
        <dbReference type="ARBA" id="ARBA00022801"/>
    </source>
</evidence>
<dbReference type="CDD" id="cd03885">
    <property type="entry name" value="M20_CPDG2"/>
    <property type="match status" value="1"/>
</dbReference>
<dbReference type="Pfam" id="PF07687">
    <property type="entry name" value="M20_dimer"/>
    <property type="match status" value="1"/>
</dbReference>
<dbReference type="InterPro" id="IPR017150">
    <property type="entry name" value="Pept_M20_glutamate_carboxypep"/>
</dbReference>
<dbReference type="Pfam" id="PF01546">
    <property type="entry name" value="Peptidase_M20"/>
    <property type="match status" value="1"/>
</dbReference>
<dbReference type="Gene3D" id="3.30.70.360">
    <property type="match status" value="1"/>
</dbReference>
<gene>
    <name evidence="7" type="ORF">DZF91_38445</name>
</gene>
<dbReference type="EMBL" id="QURH01001053">
    <property type="protein sequence ID" value="RFU36391.1"/>
    <property type="molecule type" value="Genomic_DNA"/>
</dbReference>
<dbReference type="SUPFAM" id="SSF55031">
    <property type="entry name" value="Bacterial exopeptidase dimerisation domain"/>
    <property type="match status" value="1"/>
</dbReference>
<organism evidence="7 8">
    <name type="scientific">Actinomadura logoneensis</name>
    <dbReference type="NCBI Taxonomy" id="2293572"/>
    <lineage>
        <taxon>Bacteria</taxon>
        <taxon>Bacillati</taxon>
        <taxon>Actinomycetota</taxon>
        <taxon>Actinomycetes</taxon>
        <taxon>Streptosporangiales</taxon>
        <taxon>Thermomonosporaceae</taxon>
        <taxon>Actinomadura</taxon>
    </lineage>
</organism>
<dbReference type="PANTHER" id="PTHR43808">
    <property type="entry name" value="ACETYLORNITHINE DEACETYLASE"/>
    <property type="match status" value="1"/>
</dbReference>
<comment type="cofactor">
    <cofactor evidence="1">
        <name>Zn(2+)</name>
        <dbReference type="ChEBI" id="CHEBI:29105"/>
    </cofactor>
</comment>
<dbReference type="Gene3D" id="3.40.630.10">
    <property type="entry name" value="Zn peptidases"/>
    <property type="match status" value="1"/>
</dbReference>
<evidence type="ECO:0000256" key="5">
    <source>
        <dbReference type="PIRSR" id="PIRSR037238-1"/>
    </source>
</evidence>
<dbReference type="AlphaFoldDB" id="A0A372J8R6"/>
<accession>A0A372J8R6</accession>
<dbReference type="InterPro" id="IPR036264">
    <property type="entry name" value="Bact_exopeptidase_dim_dom"/>
</dbReference>
<feature type="active site" description="Proton acceptor" evidence="5">
    <location>
        <position position="128"/>
    </location>
</feature>
<dbReference type="InterPro" id="IPR002933">
    <property type="entry name" value="Peptidase_M20"/>
</dbReference>
<dbReference type="PANTHER" id="PTHR43808:SF9">
    <property type="entry name" value="BLL0789 PROTEIN"/>
    <property type="match status" value="1"/>
</dbReference>
<dbReference type="InterPro" id="IPR050072">
    <property type="entry name" value="Peptidase_M20A"/>
</dbReference>
<dbReference type="InterPro" id="IPR011650">
    <property type="entry name" value="Peptidase_M20_dimer"/>
</dbReference>